<comment type="caution">
    <text evidence="1">The sequence shown here is derived from an EMBL/GenBank/DDBJ whole genome shotgun (WGS) entry which is preliminary data.</text>
</comment>
<accession>A0ABP7R6W8</accession>
<protein>
    <submittedName>
        <fullName evidence="1">Uncharacterized protein</fullName>
    </submittedName>
</protein>
<keyword evidence="2" id="KW-1185">Reference proteome</keyword>
<dbReference type="EMBL" id="BAABDI010000056">
    <property type="protein sequence ID" value="GAA3993231.1"/>
    <property type="molecule type" value="Genomic_DNA"/>
</dbReference>
<dbReference type="Proteomes" id="UP001501556">
    <property type="component" value="Unassembled WGS sequence"/>
</dbReference>
<gene>
    <name evidence="1" type="ORF">GCM10022407_41870</name>
</gene>
<evidence type="ECO:0000313" key="2">
    <source>
        <dbReference type="Proteomes" id="UP001501556"/>
    </source>
</evidence>
<name>A0ABP7R6W8_9BACT</name>
<proteinExistence type="predicted"/>
<organism evidence="1 2">
    <name type="scientific">Hymenobacter antarcticus</name>
    <dbReference type="NCBI Taxonomy" id="486270"/>
    <lineage>
        <taxon>Bacteria</taxon>
        <taxon>Pseudomonadati</taxon>
        <taxon>Bacteroidota</taxon>
        <taxon>Cytophagia</taxon>
        <taxon>Cytophagales</taxon>
        <taxon>Hymenobacteraceae</taxon>
        <taxon>Hymenobacter</taxon>
    </lineage>
</organism>
<evidence type="ECO:0000313" key="1">
    <source>
        <dbReference type="EMBL" id="GAA3993231.1"/>
    </source>
</evidence>
<sequence length="164" mass="18857">MFRPRPAYFPMTPYEQLLHLAFTAPNDVKYYLTPVALRAYDELQAAPPAQRPFCFEQVRLGLAMSLLKLVSELGDHDESRQVLDVLHRALSEARSPEDIDRIIGREARLFDRLYENLYVNEQGEELLNLFSRTLDADAPELLEEIALEGVDLARTLDFSTDEED</sequence>
<reference evidence="2" key="1">
    <citation type="journal article" date="2019" name="Int. J. Syst. Evol. Microbiol.">
        <title>The Global Catalogue of Microorganisms (GCM) 10K type strain sequencing project: providing services to taxonomists for standard genome sequencing and annotation.</title>
        <authorList>
            <consortium name="The Broad Institute Genomics Platform"/>
            <consortium name="The Broad Institute Genome Sequencing Center for Infectious Disease"/>
            <person name="Wu L."/>
            <person name="Ma J."/>
        </authorList>
    </citation>
    <scope>NUCLEOTIDE SEQUENCE [LARGE SCALE GENOMIC DNA]</scope>
    <source>
        <strain evidence="2">JCM 17217</strain>
    </source>
</reference>